<dbReference type="Proteomes" id="UP000237144">
    <property type="component" value="Unassembled WGS sequence"/>
</dbReference>
<sequence>MTPTRFLSLPDELLSAIIEVTAESWQSTESHWNRAVLRQSTLTALSLVCRRVGRLAQTCLHVDIHVQSAIGLASLANTLHVRRDLRCSVKRLHIEYRARLNGSDTYGRGYIGGGYGGGYGDARTSSSAEGMYECAQRGLLSAPLGALKELELSSMPRALLMEALAQAGVPGIVPALSKLQLRYYDKSDRASVWKLVAALPRLTEVAFESPSLPLPMMQAYPASLPSVRSLSLRSTSYEATTLEPCMSPLGSLLPNLTTLQLSRYWDRNHLERLLATTSRSLQTLSLPDCTERIDLSSVLTLFPLLEELRMVSATVLHNAIPRLLSSRVRVLALSGQVQVSLDTLADLIVRAGNSSLDRVHLDLLPDNIPLSRGLELRGYLDDRATVENVAVLAQQMRERFEPMWTTDLNPTSLTRLLNAAEVTGVRLTGQTATLLSWEDEYEASFEQALVEQAAGKDDYSVLKAYYGHERAMDAVRRHRPGQAQLWMPSS</sequence>
<dbReference type="AlphaFoldDB" id="A0A2S5BCG8"/>
<gene>
    <name evidence="1" type="ORF">BMF94_2451</name>
</gene>
<evidence type="ECO:0000313" key="2">
    <source>
        <dbReference type="Proteomes" id="UP000237144"/>
    </source>
</evidence>
<keyword evidence="2" id="KW-1185">Reference proteome</keyword>
<comment type="caution">
    <text evidence="1">The sequence shown here is derived from an EMBL/GenBank/DDBJ whole genome shotgun (WGS) entry which is preliminary data.</text>
</comment>
<protein>
    <submittedName>
        <fullName evidence="1">Uncharacterized protein</fullName>
    </submittedName>
</protein>
<name>A0A2S5BCG8_9BASI</name>
<dbReference type="EMBL" id="PJQD01000024">
    <property type="protein sequence ID" value="POY74453.1"/>
    <property type="molecule type" value="Genomic_DNA"/>
</dbReference>
<proteinExistence type="predicted"/>
<dbReference type="SUPFAM" id="SSF52047">
    <property type="entry name" value="RNI-like"/>
    <property type="match status" value="1"/>
</dbReference>
<dbReference type="Gene3D" id="3.80.10.10">
    <property type="entry name" value="Ribonuclease Inhibitor"/>
    <property type="match status" value="1"/>
</dbReference>
<evidence type="ECO:0000313" key="1">
    <source>
        <dbReference type="EMBL" id="POY74453.1"/>
    </source>
</evidence>
<accession>A0A2S5BCG8</accession>
<reference evidence="1 2" key="1">
    <citation type="journal article" date="2018" name="Front. Microbiol.">
        <title>Prospects for Fungal Bioremediation of Acidic Radioactive Waste Sites: Characterization and Genome Sequence of Rhodotorula taiwanensis MD1149.</title>
        <authorList>
            <person name="Tkavc R."/>
            <person name="Matrosova V.Y."/>
            <person name="Grichenko O.E."/>
            <person name="Gostincar C."/>
            <person name="Volpe R.P."/>
            <person name="Klimenkova P."/>
            <person name="Gaidamakova E.K."/>
            <person name="Zhou C.E."/>
            <person name="Stewart B.J."/>
            <person name="Lyman M.G."/>
            <person name="Malfatti S.A."/>
            <person name="Rubinfeld B."/>
            <person name="Courtot M."/>
            <person name="Singh J."/>
            <person name="Dalgard C.L."/>
            <person name="Hamilton T."/>
            <person name="Frey K.G."/>
            <person name="Gunde-Cimerman N."/>
            <person name="Dugan L."/>
            <person name="Daly M.J."/>
        </authorList>
    </citation>
    <scope>NUCLEOTIDE SEQUENCE [LARGE SCALE GENOMIC DNA]</scope>
    <source>
        <strain evidence="1 2">MD1149</strain>
    </source>
</reference>
<dbReference type="InterPro" id="IPR032675">
    <property type="entry name" value="LRR_dom_sf"/>
</dbReference>
<organism evidence="1 2">
    <name type="scientific">Rhodotorula taiwanensis</name>
    <dbReference type="NCBI Taxonomy" id="741276"/>
    <lineage>
        <taxon>Eukaryota</taxon>
        <taxon>Fungi</taxon>
        <taxon>Dikarya</taxon>
        <taxon>Basidiomycota</taxon>
        <taxon>Pucciniomycotina</taxon>
        <taxon>Microbotryomycetes</taxon>
        <taxon>Sporidiobolales</taxon>
        <taxon>Sporidiobolaceae</taxon>
        <taxon>Rhodotorula</taxon>
    </lineage>
</organism>